<feature type="coiled-coil region" evidence="1">
    <location>
        <begin position="97"/>
        <end position="138"/>
    </location>
</feature>
<dbReference type="EMBL" id="JAIWYP010000004">
    <property type="protein sequence ID" value="KAH3838178.1"/>
    <property type="molecule type" value="Genomic_DNA"/>
</dbReference>
<accession>A0A9D4KE65</accession>
<dbReference type="Proteomes" id="UP000828390">
    <property type="component" value="Unassembled WGS sequence"/>
</dbReference>
<keyword evidence="1" id="KW-0175">Coiled coil</keyword>
<evidence type="ECO:0000256" key="1">
    <source>
        <dbReference type="SAM" id="Coils"/>
    </source>
</evidence>
<dbReference type="PANTHER" id="PTHR11505">
    <property type="entry name" value="L1 TRANSPOSABLE ELEMENT-RELATED"/>
    <property type="match status" value="1"/>
</dbReference>
<dbReference type="AlphaFoldDB" id="A0A9D4KE65"/>
<evidence type="ECO:0000313" key="2">
    <source>
        <dbReference type="EMBL" id="KAH3838178.1"/>
    </source>
</evidence>
<protein>
    <submittedName>
        <fullName evidence="2">Uncharacterized protein</fullName>
    </submittedName>
</protein>
<gene>
    <name evidence="2" type="ORF">DPMN_111585</name>
</gene>
<name>A0A9D4KE65_DREPO</name>
<dbReference type="InterPro" id="IPR004244">
    <property type="entry name" value="Transposase_22"/>
</dbReference>
<sequence length="218" mass="24604">MAYSQPYPGYGQSPHPHSPFGFGSMMQPPWATELLSEIMCIKDKMKSIDRIEQTLNSIAAKVSDLETKVKDIDCKVQHTETCAQFRGSKLDENSEGLSNINSKIKQINKSCTHLEEQYRALQALEKKTEAKLLDLETKSMRNNLVVYGVPEATSVETEDCTKVIADIVQTLFEIREDIKLDFAYRPANRGSVNGNRPRPIIVGFQCSKDRDRIRAASF</sequence>
<organism evidence="2 3">
    <name type="scientific">Dreissena polymorpha</name>
    <name type="common">Zebra mussel</name>
    <name type="synonym">Mytilus polymorpha</name>
    <dbReference type="NCBI Taxonomy" id="45954"/>
    <lineage>
        <taxon>Eukaryota</taxon>
        <taxon>Metazoa</taxon>
        <taxon>Spiralia</taxon>
        <taxon>Lophotrochozoa</taxon>
        <taxon>Mollusca</taxon>
        <taxon>Bivalvia</taxon>
        <taxon>Autobranchia</taxon>
        <taxon>Heteroconchia</taxon>
        <taxon>Euheterodonta</taxon>
        <taxon>Imparidentia</taxon>
        <taxon>Neoheterodontei</taxon>
        <taxon>Myida</taxon>
        <taxon>Dreissenoidea</taxon>
        <taxon>Dreissenidae</taxon>
        <taxon>Dreissena</taxon>
    </lineage>
</organism>
<evidence type="ECO:0000313" key="3">
    <source>
        <dbReference type="Proteomes" id="UP000828390"/>
    </source>
</evidence>
<comment type="caution">
    <text evidence="2">The sequence shown here is derived from an EMBL/GenBank/DDBJ whole genome shotgun (WGS) entry which is preliminary data.</text>
</comment>
<dbReference type="Gene3D" id="3.30.70.1820">
    <property type="entry name" value="L1 transposable element, RRM domain"/>
    <property type="match status" value="1"/>
</dbReference>
<proteinExistence type="predicted"/>
<keyword evidence="3" id="KW-1185">Reference proteome</keyword>
<reference evidence="2" key="2">
    <citation type="submission" date="2020-11" db="EMBL/GenBank/DDBJ databases">
        <authorList>
            <person name="McCartney M.A."/>
            <person name="Auch B."/>
            <person name="Kono T."/>
            <person name="Mallez S."/>
            <person name="Becker A."/>
            <person name="Gohl D.M."/>
            <person name="Silverstein K.A.T."/>
            <person name="Koren S."/>
            <person name="Bechman K.B."/>
            <person name="Herman A."/>
            <person name="Abrahante J.E."/>
            <person name="Garbe J."/>
        </authorList>
    </citation>
    <scope>NUCLEOTIDE SEQUENCE</scope>
    <source>
        <strain evidence="2">Duluth1</strain>
        <tissue evidence="2">Whole animal</tissue>
    </source>
</reference>
<reference evidence="2" key="1">
    <citation type="journal article" date="2019" name="bioRxiv">
        <title>The Genome of the Zebra Mussel, Dreissena polymorpha: A Resource for Invasive Species Research.</title>
        <authorList>
            <person name="McCartney M.A."/>
            <person name="Auch B."/>
            <person name="Kono T."/>
            <person name="Mallez S."/>
            <person name="Zhang Y."/>
            <person name="Obille A."/>
            <person name="Becker A."/>
            <person name="Abrahante J.E."/>
            <person name="Garbe J."/>
            <person name="Badalamenti J.P."/>
            <person name="Herman A."/>
            <person name="Mangelson H."/>
            <person name="Liachko I."/>
            <person name="Sullivan S."/>
            <person name="Sone E.D."/>
            <person name="Koren S."/>
            <person name="Silverstein K.A.T."/>
            <person name="Beckman K.B."/>
            <person name="Gohl D.M."/>
        </authorList>
    </citation>
    <scope>NUCLEOTIDE SEQUENCE</scope>
    <source>
        <strain evidence="2">Duluth1</strain>
        <tissue evidence="2">Whole animal</tissue>
    </source>
</reference>